<proteinExistence type="predicted"/>
<dbReference type="RefSeq" id="WP_123661608.1">
    <property type="nucleotide sequence ID" value="NZ_RJKE01000001.1"/>
</dbReference>
<protein>
    <submittedName>
        <fullName evidence="1">Uncharacterized protein</fullName>
    </submittedName>
</protein>
<keyword evidence="2" id="KW-1185">Reference proteome</keyword>
<accession>A0A3N1CMS2</accession>
<dbReference type="Proteomes" id="UP000272400">
    <property type="component" value="Unassembled WGS sequence"/>
</dbReference>
<sequence>MTRPNHETRTIGHLRVEIMPDYAFADAWAIEIQRNGKTIATLGNLAEAAIETTLASMLVSTKIKPGALIEATIASTKPRTIRRRVKRCWPVNPRSTTLITDHGPITVYSDSIRVVEEPPTVAELQRKQAIVEDARDRAAATGTPAPDSGMPGYAEWRRRVLLAVGEQD</sequence>
<dbReference type="EMBL" id="RJKE01000001">
    <property type="protein sequence ID" value="ROO82600.1"/>
    <property type="molecule type" value="Genomic_DNA"/>
</dbReference>
<evidence type="ECO:0000313" key="1">
    <source>
        <dbReference type="EMBL" id="ROO82600.1"/>
    </source>
</evidence>
<gene>
    <name evidence="1" type="ORF">EDD29_0081</name>
</gene>
<comment type="caution">
    <text evidence="1">The sequence shown here is derived from an EMBL/GenBank/DDBJ whole genome shotgun (WGS) entry which is preliminary data.</text>
</comment>
<dbReference type="AlphaFoldDB" id="A0A3N1CMS2"/>
<organism evidence="1 2">
    <name type="scientific">Actinocorallia herbida</name>
    <dbReference type="NCBI Taxonomy" id="58109"/>
    <lineage>
        <taxon>Bacteria</taxon>
        <taxon>Bacillati</taxon>
        <taxon>Actinomycetota</taxon>
        <taxon>Actinomycetes</taxon>
        <taxon>Streptosporangiales</taxon>
        <taxon>Thermomonosporaceae</taxon>
        <taxon>Actinocorallia</taxon>
    </lineage>
</organism>
<evidence type="ECO:0000313" key="2">
    <source>
        <dbReference type="Proteomes" id="UP000272400"/>
    </source>
</evidence>
<reference evidence="1 2" key="1">
    <citation type="submission" date="2018-11" db="EMBL/GenBank/DDBJ databases">
        <title>Sequencing the genomes of 1000 actinobacteria strains.</title>
        <authorList>
            <person name="Klenk H.-P."/>
        </authorList>
    </citation>
    <scope>NUCLEOTIDE SEQUENCE [LARGE SCALE GENOMIC DNA]</scope>
    <source>
        <strain evidence="1 2">DSM 44254</strain>
    </source>
</reference>
<name>A0A3N1CMS2_9ACTN</name>